<dbReference type="EMBL" id="SFCC01000001">
    <property type="protein sequence ID" value="RZQ65758.1"/>
    <property type="molecule type" value="Genomic_DNA"/>
</dbReference>
<evidence type="ECO:0000256" key="1">
    <source>
        <dbReference type="ARBA" id="ARBA00000085"/>
    </source>
</evidence>
<dbReference type="InterPro" id="IPR011712">
    <property type="entry name" value="Sig_transdc_His_kin_sub3_dim/P"/>
</dbReference>
<keyword evidence="14" id="KW-1185">Reference proteome</keyword>
<dbReference type="Proteomes" id="UP000292003">
    <property type="component" value="Unassembled WGS sequence"/>
</dbReference>
<comment type="catalytic activity">
    <reaction evidence="1">
        <text>ATP + protein L-histidine = ADP + protein N-phospho-L-histidine.</text>
        <dbReference type="EC" id="2.7.13.3"/>
    </reaction>
</comment>
<keyword evidence="7" id="KW-0067">ATP-binding</keyword>
<keyword evidence="5" id="KW-0547">Nucleotide-binding</keyword>
<dbReference type="CDD" id="cd16917">
    <property type="entry name" value="HATPase_UhpB-NarQ-NarX-like"/>
    <property type="match status" value="1"/>
</dbReference>
<dbReference type="InterPro" id="IPR050482">
    <property type="entry name" value="Sensor_HK_TwoCompSys"/>
</dbReference>
<reference evidence="13 14" key="1">
    <citation type="submission" date="2019-02" db="EMBL/GenBank/DDBJ databases">
        <title>Draft genome sequence of Amycolatopsis sp. 8-3EHSu isolated from roots of Suaeda maritima.</title>
        <authorList>
            <person name="Duangmal K."/>
            <person name="Chantavorakit T."/>
        </authorList>
    </citation>
    <scope>NUCLEOTIDE SEQUENCE [LARGE SCALE GENOMIC DNA]</scope>
    <source>
        <strain evidence="13 14">8-3EHSu</strain>
    </source>
</reference>
<protein>
    <recommendedName>
        <fullName evidence="2">histidine kinase</fullName>
        <ecNumber evidence="2">2.7.13.3</ecNumber>
    </recommendedName>
</protein>
<evidence type="ECO:0000256" key="5">
    <source>
        <dbReference type="ARBA" id="ARBA00022741"/>
    </source>
</evidence>
<evidence type="ECO:0000313" key="13">
    <source>
        <dbReference type="EMBL" id="RZQ65758.1"/>
    </source>
</evidence>
<dbReference type="Gene3D" id="1.20.5.1930">
    <property type="match status" value="1"/>
</dbReference>
<dbReference type="Pfam" id="PF07730">
    <property type="entry name" value="HisKA_3"/>
    <property type="match status" value="1"/>
</dbReference>
<dbReference type="InterPro" id="IPR036890">
    <property type="entry name" value="HATPase_C_sf"/>
</dbReference>
<feature type="transmembrane region" description="Helical" evidence="9">
    <location>
        <begin position="137"/>
        <end position="157"/>
    </location>
</feature>
<feature type="transmembrane region" description="Helical" evidence="9">
    <location>
        <begin position="72"/>
        <end position="91"/>
    </location>
</feature>
<evidence type="ECO:0000256" key="8">
    <source>
        <dbReference type="ARBA" id="ARBA00023012"/>
    </source>
</evidence>
<dbReference type="Pfam" id="PF23539">
    <property type="entry name" value="DUF7134"/>
    <property type="match status" value="1"/>
</dbReference>
<keyword evidence="9" id="KW-1133">Transmembrane helix</keyword>
<dbReference type="GO" id="GO:0016020">
    <property type="term" value="C:membrane"/>
    <property type="evidence" value="ECO:0007669"/>
    <property type="project" value="InterPro"/>
</dbReference>
<name>A0A4Q7JEM0_9PSEU</name>
<evidence type="ECO:0000256" key="6">
    <source>
        <dbReference type="ARBA" id="ARBA00022777"/>
    </source>
</evidence>
<evidence type="ECO:0000256" key="2">
    <source>
        <dbReference type="ARBA" id="ARBA00012438"/>
    </source>
</evidence>
<dbReference type="AlphaFoldDB" id="A0A4Q7JEM0"/>
<dbReference type="EC" id="2.7.13.3" evidence="2"/>
<keyword evidence="8" id="KW-0902">Two-component regulatory system</keyword>
<evidence type="ECO:0000259" key="11">
    <source>
        <dbReference type="Pfam" id="PF07730"/>
    </source>
</evidence>
<accession>A0A4Q7JEM0</accession>
<organism evidence="13 14">
    <name type="scientific">Amycolatopsis suaedae</name>
    <dbReference type="NCBI Taxonomy" id="2510978"/>
    <lineage>
        <taxon>Bacteria</taxon>
        <taxon>Bacillati</taxon>
        <taxon>Actinomycetota</taxon>
        <taxon>Actinomycetes</taxon>
        <taxon>Pseudonocardiales</taxon>
        <taxon>Pseudonocardiaceae</taxon>
        <taxon>Amycolatopsis</taxon>
    </lineage>
</organism>
<feature type="transmembrane region" description="Helical" evidence="9">
    <location>
        <begin position="16"/>
        <end position="34"/>
    </location>
</feature>
<gene>
    <name evidence="13" type="ORF">EWH70_01335</name>
</gene>
<dbReference type="Gene3D" id="3.30.565.10">
    <property type="entry name" value="Histidine kinase-like ATPase, C-terminal domain"/>
    <property type="match status" value="1"/>
</dbReference>
<keyword evidence="3" id="KW-0597">Phosphoprotein</keyword>
<dbReference type="InterPro" id="IPR055558">
    <property type="entry name" value="DUF7134"/>
</dbReference>
<dbReference type="PANTHER" id="PTHR24421:SF10">
    <property type="entry name" value="NITRATE_NITRITE SENSOR PROTEIN NARQ"/>
    <property type="match status" value="1"/>
</dbReference>
<keyword evidence="4" id="KW-0808">Transferase</keyword>
<dbReference type="GO" id="GO:0046983">
    <property type="term" value="F:protein dimerization activity"/>
    <property type="evidence" value="ECO:0007669"/>
    <property type="project" value="InterPro"/>
</dbReference>
<dbReference type="InterPro" id="IPR003594">
    <property type="entry name" value="HATPase_dom"/>
</dbReference>
<evidence type="ECO:0000259" key="12">
    <source>
        <dbReference type="Pfam" id="PF23539"/>
    </source>
</evidence>
<evidence type="ECO:0000259" key="10">
    <source>
        <dbReference type="Pfam" id="PF02518"/>
    </source>
</evidence>
<dbReference type="OrthoDB" id="227596at2"/>
<evidence type="ECO:0000256" key="9">
    <source>
        <dbReference type="SAM" id="Phobius"/>
    </source>
</evidence>
<feature type="domain" description="Signal transduction histidine kinase subgroup 3 dimerisation and phosphoacceptor" evidence="11">
    <location>
        <begin position="183"/>
        <end position="248"/>
    </location>
</feature>
<evidence type="ECO:0000313" key="14">
    <source>
        <dbReference type="Proteomes" id="UP000292003"/>
    </source>
</evidence>
<keyword evidence="6 13" id="KW-0418">Kinase</keyword>
<evidence type="ECO:0000256" key="4">
    <source>
        <dbReference type="ARBA" id="ARBA00022679"/>
    </source>
</evidence>
<keyword evidence="9" id="KW-0812">Transmembrane</keyword>
<evidence type="ECO:0000256" key="3">
    <source>
        <dbReference type="ARBA" id="ARBA00022553"/>
    </source>
</evidence>
<sequence length="382" mass="40109">MTSTGRSAAVPRAPHLYLFDALLAVAATAAYVSFSYAPSTPAQPGFTGPVWLGWLVAAAVGVPLAVRRRWPLPVFAVVLSGTVAASLLHMVLEPHLALGCAAYLVGLAERWWRAVVTLAVALAAAATALAVSEPLPGDTVGTTAAVWLVIGTAWVLGRGMRQGRLARAAEAERAAARALTDQRLRIARELHDVVAHSMSLIAVKAGVANHVAEQNPAEAVRALRTIETTSRAALVEMRHVLGVLRSAEEPGMELAPVPGLAGLRELAEHAEQAGVRVTLQAPERADLPDGVALSAYRIVQEALTNVVKHAAPAECVVRVEALPGELRIEVTSGPPGTARPRAPEGHGLIGMRERVAVYSGRFDAGPRPDGGFRVTASLPYEP</sequence>
<dbReference type="Pfam" id="PF02518">
    <property type="entry name" value="HATPase_c"/>
    <property type="match status" value="1"/>
</dbReference>
<proteinExistence type="predicted"/>
<dbReference type="GO" id="GO:0000155">
    <property type="term" value="F:phosphorelay sensor kinase activity"/>
    <property type="evidence" value="ECO:0007669"/>
    <property type="project" value="InterPro"/>
</dbReference>
<feature type="transmembrane region" description="Helical" evidence="9">
    <location>
        <begin position="46"/>
        <end position="66"/>
    </location>
</feature>
<feature type="transmembrane region" description="Helical" evidence="9">
    <location>
        <begin position="111"/>
        <end position="131"/>
    </location>
</feature>
<feature type="domain" description="Histidine kinase/HSP90-like ATPase" evidence="10">
    <location>
        <begin position="292"/>
        <end position="381"/>
    </location>
</feature>
<dbReference type="SUPFAM" id="SSF55874">
    <property type="entry name" value="ATPase domain of HSP90 chaperone/DNA topoisomerase II/histidine kinase"/>
    <property type="match status" value="1"/>
</dbReference>
<comment type="caution">
    <text evidence="13">The sequence shown here is derived from an EMBL/GenBank/DDBJ whole genome shotgun (WGS) entry which is preliminary data.</text>
</comment>
<dbReference type="PANTHER" id="PTHR24421">
    <property type="entry name" value="NITRATE/NITRITE SENSOR PROTEIN NARX-RELATED"/>
    <property type="match status" value="1"/>
</dbReference>
<keyword evidence="9" id="KW-0472">Membrane</keyword>
<evidence type="ECO:0000256" key="7">
    <source>
        <dbReference type="ARBA" id="ARBA00022840"/>
    </source>
</evidence>
<dbReference type="GO" id="GO:0005524">
    <property type="term" value="F:ATP binding"/>
    <property type="evidence" value="ECO:0007669"/>
    <property type="project" value="UniProtKB-KW"/>
</dbReference>
<feature type="domain" description="DUF7134" evidence="12">
    <location>
        <begin position="15"/>
        <end position="162"/>
    </location>
</feature>
<dbReference type="RefSeq" id="WP_130473327.1">
    <property type="nucleotide sequence ID" value="NZ_SFCC01000001.1"/>
</dbReference>